<proteinExistence type="predicted"/>
<dbReference type="AlphaFoldDB" id="A0A3P7K713"/>
<sequence length="123" mass="13833">MLTRGVLLMLILAEPTQAAFAIDIAICQDSAYELWKQEMIKVRDDVIFIHECQIYAGALCHKDYYFLSWVFFSSGALYCYETKRIPTIVGASLRGSSALSFKGHKLLMFGADARSSPCPPMLR</sequence>
<organism evidence="2 3">
    <name type="scientific">Strongylus vulgaris</name>
    <name type="common">Blood worm</name>
    <dbReference type="NCBI Taxonomy" id="40348"/>
    <lineage>
        <taxon>Eukaryota</taxon>
        <taxon>Metazoa</taxon>
        <taxon>Ecdysozoa</taxon>
        <taxon>Nematoda</taxon>
        <taxon>Chromadorea</taxon>
        <taxon>Rhabditida</taxon>
        <taxon>Rhabditina</taxon>
        <taxon>Rhabditomorpha</taxon>
        <taxon>Strongyloidea</taxon>
        <taxon>Strongylidae</taxon>
        <taxon>Strongylus</taxon>
    </lineage>
</organism>
<evidence type="ECO:0000256" key="1">
    <source>
        <dbReference type="SAM" id="SignalP"/>
    </source>
</evidence>
<dbReference type="Proteomes" id="UP000270094">
    <property type="component" value="Unassembled WGS sequence"/>
</dbReference>
<evidence type="ECO:0000313" key="3">
    <source>
        <dbReference type="Proteomes" id="UP000270094"/>
    </source>
</evidence>
<protein>
    <submittedName>
        <fullName evidence="2">Uncharacterized protein</fullName>
    </submittedName>
</protein>
<gene>
    <name evidence="2" type="ORF">SVUK_LOCUS19145</name>
</gene>
<evidence type="ECO:0000313" key="2">
    <source>
        <dbReference type="EMBL" id="VDM84147.1"/>
    </source>
</evidence>
<keyword evidence="3" id="KW-1185">Reference proteome</keyword>
<accession>A0A3P7K713</accession>
<feature type="chain" id="PRO_5018186855" evidence="1">
    <location>
        <begin position="19"/>
        <end position="123"/>
    </location>
</feature>
<keyword evidence="1" id="KW-0732">Signal</keyword>
<reference evidence="2 3" key="1">
    <citation type="submission" date="2018-11" db="EMBL/GenBank/DDBJ databases">
        <authorList>
            <consortium name="Pathogen Informatics"/>
        </authorList>
    </citation>
    <scope>NUCLEOTIDE SEQUENCE [LARGE SCALE GENOMIC DNA]</scope>
</reference>
<name>A0A3P7K713_STRVU</name>
<feature type="signal peptide" evidence="1">
    <location>
        <begin position="1"/>
        <end position="18"/>
    </location>
</feature>
<dbReference type="EMBL" id="UYYB01127883">
    <property type="protein sequence ID" value="VDM84147.1"/>
    <property type="molecule type" value="Genomic_DNA"/>
</dbReference>